<dbReference type="Pfam" id="PF12815">
    <property type="entry name" value="CTD"/>
    <property type="match status" value="1"/>
</dbReference>
<feature type="compositionally biased region" description="Polar residues" evidence="1">
    <location>
        <begin position="17"/>
        <end position="31"/>
    </location>
</feature>
<gene>
    <name evidence="2" type="ORF">DPMN_126618</name>
</gene>
<keyword evidence="3" id="KW-1185">Reference proteome</keyword>
<feature type="region of interest" description="Disordered" evidence="1">
    <location>
        <begin position="303"/>
        <end position="337"/>
    </location>
</feature>
<protein>
    <submittedName>
        <fullName evidence="2">Uncharacterized protein</fullName>
    </submittedName>
</protein>
<proteinExistence type="predicted"/>
<feature type="compositionally biased region" description="Low complexity" evidence="1">
    <location>
        <begin position="1246"/>
        <end position="1255"/>
    </location>
</feature>
<reference evidence="2" key="1">
    <citation type="journal article" date="2019" name="bioRxiv">
        <title>The Genome of the Zebra Mussel, Dreissena polymorpha: A Resource for Invasive Species Research.</title>
        <authorList>
            <person name="McCartney M.A."/>
            <person name="Auch B."/>
            <person name="Kono T."/>
            <person name="Mallez S."/>
            <person name="Zhang Y."/>
            <person name="Obille A."/>
            <person name="Becker A."/>
            <person name="Abrahante J.E."/>
            <person name="Garbe J."/>
            <person name="Badalamenti J.P."/>
            <person name="Herman A."/>
            <person name="Mangelson H."/>
            <person name="Liachko I."/>
            <person name="Sullivan S."/>
            <person name="Sone E.D."/>
            <person name="Koren S."/>
            <person name="Silverstein K.A.T."/>
            <person name="Beckman K.B."/>
            <person name="Gohl D.M."/>
        </authorList>
    </citation>
    <scope>NUCLEOTIDE SEQUENCE</scope>
    <source>
        <strain evidence="2">Duluth1</strain>
        <tissue evidence="2">Whole animal</tissue>
    </source>
</reference>
<dbReference type="Proteomes" id="UP000828390">
    <property type="component" value="Unassembled WGS sequence"/>
</dbReference>
<accession>A0A9D4JU42</accession>
<dbReference type="EMBL" id="JAIWYP010000005">
    <property type="protein sequence ID" value="KAH3824765.1"/>
    <property type="molecule type" value="Genomic_DNA"/>
</dbReference>
<feature type="region of interest" description="Disordered" evidence="1">
    <location>
        <begin position="88"/>
        <end position="109"/>
    </location>
</feature>
<evidence type="ECO:0000313" key="3">
    <source>
        <dbReference type="Proteomes" id="UP000828390"/>
    </source>
</evidence>
<feature type="compositionally biased region" description="Polar residues" evidence="1">
    <location>
        <begin position="217"/>
        <end position="226"/>
    </location>
</feature>
<feature type="region of interest" description="Disordered" evidence="1">
    <location>
        <begin position="1246"/>
        <end position="1285"/>
    </location>
</feature>
<evidence type="ECO:0000313" key="2">
    <source>
        <dbReference type="EMBL" id="KAH3824765.1"/>
    </source>
</evidence>
<organism evidence="2 3">
    <name type="scientific">Dreissena polymorpha</name>
    <name type="common">Zebra mussel</name>
    <name type="synonym">Mytilus polymorpha</name>
    <dbReference type="NCBI Taxonomy" id="45954"/>
    <lineage>
        <taxon>Eukaryota</taxon>
        <taxon>Metazoa</taxon>
        <taxon>Spiralia</taxon>
        <taxon>Lophotrochozoa</taxon>
        <taxon>Mollusca</taxon>
        <taxon>Bivalvia</taxon>
        <taxon>Autobranchia</taxon>
        <taxon>Heteroconchia</taxon>
        <taxon>Euheterodonta</taxon>
        <taxon>Imparidentia</taxon>
        <taxon>Neoheterodontei</taxon>
        <taxon>Myida</taxon>
        <taxon>Dreissenoidea</taxon>
        <taxon>Dreissenidae</taxon>
        <taxon>Dreissena</taxon>
    </lineage>
</organism>
<feature type="region of interest" description="Disordered" evidence="1">
    <location>
        <begin position="1177"/>
        <end position="1209"/>
    </location>
</feature>
<feature type="compositionally biased region" description="Polar residues" evidence="1">
    <location>
        <begin position="304"/>
        <end position="326"/>
    </location>
</feature>
<sequence>MWSSPNSKPRPKPRFSGNNPLNSSMPMHLSSPLTTRQRILENGSLDRSVLNSSVVNGLGTQNGHSGASSPLFSSPFMPQIKRALGLEPTGQNKYREPRRHSYGISAGGTTLDSSKVTGILPHVKLTPTRRLSLTERNSTMLNRGSTVKIAPPVAGKPLNSSLCQLRTEPFAADERPTPDTHAVVTALKERRKRSMNVHEENSDIPAQQAKRRRQESQHSNASTSSMPAMPDNLPDLSGTEFNMRLETPSIKRPSRPSQGEMDDLLSSPSVKRVCGEGRNNSILSSLSSSQRFLAAQSSKRKAETSFTEAQDGTSIKQQRNESSSQRGEPPKLTHIDYTPQKLEKVKKMLIEDNSEDVTFKQEDHANNSKENKELEEITTKPTLRNVPSMKKTASVYAGLSSRGSFRKAQYANVVATLDDYDTDREAEHERVQQMLKHVDESFTKKLEEKTTPVTTTVSVVVSTSLVPAVTTTVTIATAGVATTTSSTASILSHLEKLSKSPIQETGYGEPTKASLPPVSFKSLFPATTTSTGTLGTSLTTISGTQSTFTGFSGIQTTNMSAVTTASVPLSLGQATTSVASPGFKALFPTGSVQPIPLATSSTPASGFMFGASASSGLSSGAASSQSTPVSIAPFLFTSSLATATTTSAPTLGKGSANPGLTFGAQPASSAPGSTPGAGFSFSLAKTSAPASTVAPVLAMATGFSFGTTPSSSTTPATSASSQSVLGAGFSFGSSTNTAATTAANAPKIALSFGTSASVAPSSVTTGLPFGMPLVSSSGSATGLGSSQSIANTTGGLSAGLSFGSTSKTSSTAAPSLFQFGATSTAASSSTSTPAAGFTFGAPSGISAGSSAPFGASTTSSAAQSPFGAPVASSNTVASIFGTSSNSQMPFGTQTSNAATVFSFGANQKTTTAASIFTLSAGPTSSTAGASLFGSQPSSSSTAGFSFGVGGNQTATGFQFGNKPQTSSVFGAINAASPFGTTSSAAPAFGSTNQTQAFGLSNQTPAFGSTNQTPAFGSTNQTSAFGLTNQTLSFGSSNQTPAFGSSNQTAAFGSTNQTPAFGSTNQTPAFGSTSQAPAFGQSNSISGFGASSNPASVFGSGFAASTQKSNTPVFGASTNTASNSVFGNTGTPGFGKSQSMPAFGTSDSTLSGFNFGGPAPNVNPFGQGQTTPLKQTGSAFGMPSVDTTPKNQTGAMFQFGQSQNNNSSASKGFDFGAGASGSNTGGFNFTFSSSSMPGFNFMGTGATATPGLGTPGSFAVGTGDSAPRPPRAAASRANRRRPAVRK</sequence>
<feature type="region of interest" description="Disordered" evidence="1">
    <location>
        <begin position="1"/>
        <end position="31"/>
    </location>
</feature>
<comment type="caution">
    <text evidence="2">The sequence shown here is derived from an EMBL/GenBank/DDBJ whole genome shotgun (WGS) entry which is preliminary data.</text>
</comment>
<feature type="region of interest" description="Disordered" evidence="1">
    <location>
        <begin position="649"/>
        <end position="670"/>
    </location>
</feature>
<feature type="compositionally biased region" description="Basic residues" evidence="1">
    <location>
        <begin position="1276"/>
        <end position="1285"/>
    </location>
</feature>
<reference evidence="2" key="2">
    <citation type="submission" date="2020-11" db="EMBL/GenBank/DDBJ databases">
        <authorList>
            <person name="McCartney M.A."/>
            <person name="Auch B."/>
            <person name="Kono T."/>
            <person name="Mallez S."/>
            <person name="Becker A."/>
            <person name="Gohl D.M."/>
            <person name="Silverstein K.A.T."/>
            <person name="Koren S."/>
            <person name="Bechman K.B."/>
            <person name="Herman A."/>
            <person name="Abrahante J.E."/>
            <person name="Garbe J."/>
        </authorList>
    </citation>
    <scope>NUCLEOTIDE SEQUENCE</scope>
    <source>
        <strain evidence="2">Duluth1</strain>
        <tissue evidence="2">Whole animal</tissue>
    </source>
</reference>
<feature type="region of interest" description="Disordered" evidence="1">
    <location>
        <begin position="190"/>
        <end position="272"/>
    </location>
</feature>
<evidence type="ECO:0000256" key="1">
    <source>
        <dbReference type="SAM" id="MobiDB-lite"/>
    </source>
</evidence>
<feature type="compositionally biased region" description="Polar residues" evidence="1">
    <location>
        <begin position="1184"/>
        <end position="1209"/>
    </location>
</feature>
<name>A0A9D4JU42_DREPO</name>